<feature type="domain" description="C2H2-type" evidence="7">
    <location>
        <begin position="296"/>
        <end position="325"/>
    </location>
</feature>
<gene>
    <name evidence="8" type="ORF">SMACR_08320</name>
</gene>
<feature type="compositionally biased region" description="Basic and acidic residues" evidence="5">
    <location>
        <begin position="382"/>
        <end position="397"/>
    </location>
</feature>
<dbReference type="SMART" id="SM00451">
    <property type="entry name" value="ZnF_U1"/>
    <property type="match status" value="2"/>
</dbReference>
<dbReference type="PANTHER" id="PTHR44029:SF1">
    <property type="entry name" value="DNAJ HOMOLOG SUBFAMILY C MEMBER 21"/>
    <property type="match status" value="1"/>
</dbReference>
<dbReference type="GO" id="GO:0005737">
    <property type="term" value="C:cytoplasm"/>
    <property type="evidence" value="ECO:0007669"/>
    <property type="project" value="TreeGrafter"/>
</dbReference>
<dbReference type="InterPro" id="IPR003604">
    <property type="entry name" value="Matrin/U1-like-C_Znf_C2H2"/>
</dbReference>
<evidence type="ECO:0000256" key="4">
    <source>
        <dbReference type="PROSITE-ProRule" id="PRU00042"/>
    </source>
</evidence>
<dbReference type="GO" id="GO:0003676">
    <property type="term" value="F:nucleic acid binding"/>
    <property type="evidence" value="ECO:0007669"/>
    <property type="project" value="InterPro"/>
</dbReference>
<dbReference type="Pfam" id="PF12171">
    <property type="entry name" value="zf-C2H2_jaz"/>
    <property type="match status" value="1"/>
</dbReference>
<sequence length="558" mass="62207">MGAEQSAPRAGGQASAAVLERKTCYYEVLGVDRQAADTEIRKAYKRKALELHPDRNYNDEENATRKFAEVQTAYEILSDPQERAWYDSHREAILTGQTDVSGAEPSGHDGTSYTSATAIFTLMGRFNSSVQTAAAEWEGLVPVEYPAFGQAGDDYDSVAKSFYKIWSGFATKKTFSWKDKYRLSDAPDRRVRRLMEKENRKFREEGIREFNDAVISLVSFVRKRDPRYVPNTQSESERQQILRNSAAAQAARSRAANQEKLAEYVVPDWAQARDDEEQLLSEFSLTSEDESELEVLECVVCNKTFKSEKQFEAHEKSKKHVKAVQQLRRQMKKENADLDLDVESFANSTPSPQPQISQETDMDAGDDTANRPLGFIDGKTQNQEDDHQSVETREERGQSVADGSSTEDDEYAPRSAVENRFMVGSESGDPQFDTSEPKEGIDSLADNISNLEVGGAGLDGAGKKLGKAKLKREKKAARQAAEASEQGSVSCNSYALRTNGANIVSLYRTAPTNMKQQHLCAVCKETFSSRTKLFAHIKELDHAAPPPKLTKGGKKARR</sequence>
<dbReference type="InterPro" id="IPR013087">
    <property type="entry name" value="Znf_C2H2_type"/>
</dbReference>
<evidence type="ECO:0000256" key="5">
    <source>
        <dbReference type="SAM" id="MobiDB-lite"/>
    </source>
</evidence>
<dbReference type="FunFam" id="1.10.287.110:FF:000046">
    <property type="entry name" value="dnaJ homolog subfamily C member 21"/>
    <property type="match status" value="1"/>
</dbReference>
<dbReference type="Pfam" id="PF00226">
    <property type="entry name" value="DnaJ"/>
    <property type="match status" value="1"/>
</dbReference>
<feature type="region of interest" description="Disordered" evidence="5">
    <location>
        <begin position="344"/>
        <end position="414"/>
    </location>
</feature>
<dbReference type="SUPFAM" id="SSF57667">
    <property type="entry name" value="beta-beta-alpha zinc fingers"/>
    <property type="match status" value="1"/>
</dbReference>
<dbReference type="PROSITE" id="PS00028">
    <property type="entry name" value="ZINC_FINGER_C2H2_1"/>
    <property type="match status" value="2"/>
</dbReference>
<dbReference type="PRINTS" id="PR00625">
    <property type="entry name" value="JDOMAIN"/>
</dbReference>
<feature type="compositionally biased region" description="Polar residues" evidence="5">
    <location>
        <begin position="345"/>
        <end position="359"/>
    </location>
</feature>
<organism evidence="8 9">
    <name type="scientific">Sordaria macrospora</name>
    <dbReference type="NCBI Taxonomy" id="5147"/>
    <lineage>
        <taxon>Eukaryota</taxon>
        <taxon>Fungi</taxon>
        <taxon>Dikarya</taxon>
        <taxon>Ascomycota</taxon>
        <taxon>Pezizomycotina</taxon>
        <taxon>Sordariomycetes</taxon>
        <taxon>Sordariomycetidae</taxon>
        <taxon>Sordariales</taxon>
        <taxon>Sordariaceae</taxon>
        <taxon>Sordaria</taxon>
    </lineage>
</organism>
<dbReference type="EMBL" id="NMPR01000094">
    <property type="protein sequence ID" value="KAA8630797.1"/>
    <property type="molecule type" value="Genomic_DNA"/>
</dbReference>
<feature type="domain" description="J" evidence="6">
    <location>
        <begin position="24"/>
        <end position="90"/>
    </location>
</feature>
<dbReference type="InterPro" id="IPR036236">
    <property type="entry name" value="Znf_C2H2_sf"/>
</dbReference>
<dbReference type="InterPro" id="IPR036869">
    <property type="entry name" value="J_dom_sf"/>
</dbReference>
<evidence type="ECO:0000256" key="3">
    <source>
        <dbReference type="ARBA" id="ARBA00022833"/>
    </source>
</evidence>
<accession>A0A8S8ZJ74</accession>
<protein>
    <submittedName>
        <fullName evidence="8">Uncharacterized protein</fullName>
    </submittedName>
</protein>
<feature type="domain" description="C2H2-type" evidence="7">
    <location>
        <begin position="518"/>
        <end position="547"/>
    </location>
</feature>
<dbReference type="InterPro" id="IPR054076">
    <property type="entry name" value="ZUO1-like_ZHD"/>
</dbReference>
<dbReference type="InterPro" id="IPR001623">
    <property type="entry name" value="DnaJ_domain"/>
</dbReference>
<dbReference type="PROSITE" id="PS50157">
    <property type="entry name" value="ZINC_FINGER_C2H2_2"/>
    <property type="match status" value="2"/>
</dbReference>
<dbReference type="PROSITE" id="PS00636">
    <property type="entry name" value="DNAJ_1"/>
    <property type="match status" value="1"/>
</dbReference>
<dbReference type="PANTHER" id="PTHR44029">
    <property type="entry name" value="DNAJ HOMOLOG SUBFAMILY C MEMBER 21"/>
    <property type="match status" value="1"/>
</dbReference>
<dbReference type="InterPro" id="IPR051964">
    <property type="entry name" value="Chaperone_stress_response"/>
</dbReference>
<evidence type="ECO:0000256" key="2">
    <source>
        <dbReference type="ARBA" id="ARBA00022771"/>
    </source>
</evidence>
<dbReference type="Gene3D" id="1.10.287.110">
    <property type="entry name" value="DnaJ domain"/>
    <property type="match status" value="1"/>
</dbReference>
<dbReference type="InterPro" id="IPR018253">
    <property type="entry name" value="DnaJ_domain_CS"/>
</dbReference>
<dbReference type="CDD" id="cd06257">
    <property type="entry name" value="DnaJ"/>
    <property type="match status" value="1"/>
</dbReference>
<keyword evidence="1" id="KW-0479">Metal-binding</keyword>
<dbReference type="PROSITE" id="PS50076">
    <property type="entry name" value="DNAJ_2"/>
    <property type="match status" value="1"/>
</dbReference>
<evidence type="ECO:0000256" key="1">
    <source>
        <dbReference type="ARBA" id="ARBA00022723"/>
    </source>
</evidence>
<dbReference type="VEuPathDB" id="FungiDB:SMAC_08320"/>
<dbReference type="Gene3D" id="3.30.160.60">
    <property type="entry name" value="Classic Zinc Finger"/>
    <property type="match status" value="1"/>
</dbReference>
<evidence type="ECO:0000313" key="9">
    <source>
        <dbReference type="Proteomes" id="UP000433876"/>
    </source>
</evidence>
<dbReference type="SUPFAM" id="SSF46565">
    <property type="entry name" value="Chaperone J-domain"/>
    <property type="match status" value="1"/>
</dbReference>
<comment type="caution">
    <text evidence="8">The sequence shown here is derived from an EMBL/GenBank/DDBJ whole genome shotgun (WGS) entry which is preliminary data.</text>
</comment>
<dbReference type="GO" id="GO:0008270">
    <property type="term" value="F:zinc ion binding"/>
    <property type="evidence" value="ECO:0007669"/>
    <property type="project" value="UniProtKB-KW"/>
</dbReference>
<dbReference type="InterPro" id="IPR022755">
    <property type="entry name" value="Znf_C2H2_jaz"/>
</dbReference>
<evidence type="ECO:0000259" key="6">
    <source>
        <dbReference type="PROSITE" id="PS50076"/>
    </source>
</evidence>
<evidence type="ECO:0000259" key="7">
    <source>
        <dbReference type="PROSITE" id="PS50157"/>
    </source>
</evidence>
<dbReference type="AlphaFoldDB" id="A0A8S8ZJ74"/>
<dbReference type="SMART" id="SM00355">
    <property type="entry name" value="ZnF_C2H2"/>
    <property type="match status" value="2"/>
</dbReference>
<dbReference type="Proteomes" id="UP000433876">
    <property type="component" value="Unassembled WGS sequence"/>
</dbReference>
<dbReference type="SMART" id="SM00271">
    <property type="entry name" value="DnaJ"/>
    <property type="match status" value="1"/>
</dbReference>
<name>A0A8S8ZJ74_SORMA</name>
<proteinExistence type="predicted"/>
<evidence type="ECO:0000313" key="8">
    <source>
        <dbReference type="EMBL" id="KAA8630797.1"/>
    </source>
</evidence>
<keyword evidence="2 4" id="KW-0863">Zinc-finger</keyword>
<dbReference type="Pfam" id="PF21884">
    <property type="entry name" value="ZUO1-like_ZHD"/>
    <property type="match status" value="1"/>
</dbReference>
<keyword evidence="3" id="KW-0862">Zinc</keyword>
<reference evidence="8 9" key="1">
    <citation type="submission" date="2017-07" db="EMBL/GenBank/DDBJ databases">
        <title>Genome sequence of the Sordaria macrospora wild type strain R19027.</title>
        <authorList>
            <person name="Nowrousian M."/>
            <person name="Teichert I."/>
            <person name="Kueck U."/>
        </authorList>
    </citation>
    <scope>NUCLEOTIDE SEQUENCE [LARGE SCALE GENOMIC DNA]</scope>
    <source>
        <strain evidence="8 9">R19027</strain>
        <tissue evidence="8">Mycelium</tissue>
    </source>
</reference>